<accession>A0AAD9GBB8</accession>
<reference evidence="1" key="2">
    <citation type="submission" date="2021-05" db="EMBL/GenBank/DDBJ databases">
        <authorList>
            <person name="Pain A."/>
        </authorList>
    </citation>
    <scope>NUCLEOTIDE SEQUENCE</scope>
    <source>
        <strain evidence="1">1802A</strain>
    </source>
</reference>
<gene>
    <name evidence="1" type="ORF">X943_003088</name>
</gene>
<reference evidence="1" key="1">
    <citation type="journal article" date="2014" name="Nucleic Acids Res.">
        <title>The evolutionary dynamics of variant antigen genes in Babesia reveal a history of genomic innovation underlying host-parasite interaction.</title>
        <authorList>
            <person name="Jackson A.P."/>
            <person name="Otto T.D."/>
            <person name="Darby A."/>
            <person name="Ramaprasad A."/>
            <person name="Xia D."/>
            <person name="Echaide I.E."/>
            <person name="Farber M."/>
            <person name="Gahlot S."/>
            <person name="Gamble J."/>
            <person name="Gupta D."/>
            <person name="Gupta Y."/>
            <person name="Jackson L."/>
            <person name="Malandrin L."/>
            <person name="Malas T.B."/>
            <person name="Moussa E."/>
            <person name="Nair M."/>
            <person name="Reid A.J."/>
            <person name="Sanders M."/>
            <person name="Sharma J."/>
            <person name="Tracey A."/>
            <person name="Quail M.A."/>
            <person name="Weir W."/>
            <person name="Wastling J.M."/>
            <person name="Hall N."/>
            <person name="Willadsen P."/>
            <person name="Lingelbach K."/>
            <person name="Shiels B."/>
            <person name="Tait A."/>
            <person name="Berriman M."/>
            <person name="Allred D.R."/>
            <person name="Pain A."/>
        </authorList>
    </citation>
    <scope>NUCLEOTIDE SEQUENCE</scope>
    <source>
        <strain evidence="1">1802A</strain>
    </source>
</reference>
<dbReference type="AlphaFoldDB" id="A0AAD9GBB8"/>
<name>A0AAD9GBB8_BABDI</name>
<comment type="caution">
    <text evidence="1">The sequence shown here is derived from an EMBL/GenBank/DDBJ whole genome shotgun (WGS) entry which is preliminary data.</text>
</comment>
<dbReference type="Proteomes" id="UP001195914">
    <property type="component" value="Unassembled WGS sequence"/>
</dbReference>
<keyword evidence="2" id="KW-1185">Reference proteome</keyword>
<evidence type="ECO:0000313" key="1">
    <source>
        <dbReference type="EMBL" id="KAK1935313.1"/>
    </source>
</evidence>
<dbReference type="EMBL" id="JAHBMH010000055">
    <property type="protein sequence ID" value="KAK1935313.1"/>
    <property type="molecule type" value="Genomic_DNA"/>
</dbReference>
<evidence type="ECO:0000313" key="2">
    <source>
        <dbReference type="Proteomes" id="UP001195914"/>
    </source>
</evidence>
<protein>
    <submittedName>
        <fullName evidence="1">Uncharacterized protein</fullName>
    </submittedName>
</protein>
<sequence>MSEAKPCDYQPRHDTLKEILEELGKLYNADNTKSKVFQQLKSYLEPYCGEGYLKAFYKDYGSGYGVSSYGGGTIQLLTKAAEGICKAIINNPSWASRYVDPHPKHTGQTCHVKIAKALQACLPKTFSALLFLFFNVSTECSQFGGGSWNSYKVNDSGQNLYNWLTYGSGSDDFIARGFLQKDLHGSNTGQNVAQELKSAVSLKPDTNNGSLQKVLCGFMFVCSWDDALTGHACLFLSTFCSKVSQGSEDLFQDPYKEHSGAFKDVCKGLKNSLKPFINGSSGLSAVCHGNTNLFESLWDPKYFDSYVSWLKENLPRIIGALQKMSGESKTWNPITFPMGLTAGPFLYGFVFKDGSWKASTSGSKLQEYISKLVNSDSGSLGKLKSFLESPSTPSSAGAAAAGAAGGLFGLGGAGAGAAYATNAFGFQNLVTGLISRFLN</sequence>
<proteinExistence type="predicted"/>
<organism evidence="1 2">
    <name type="scientific">Babesia divergens</name>
    <dbReference type="NCBI Taxonomy" id="32595"/>
    <lineage>
        <taxon>Eukaryota</taxon>
        <taxon>Sar</taxon>
        <taxon>Alveolata</taxon>
        <taxon>Apicomplexa</taxon>
        <taxon>Aconoidasida</taxon>
        <taxon>Piroplasmida</taxon>
        <taxon>Babesiidae</taxon>
        <taxon>Babesia</taxon>
    </lineage>
</organism>